<dbReference type="EMBL" id="JAEUBF010000249">
    <property type="protein sequence ID" value="KAH3679734.1"/>
    <property type="molecule type" value="Genomic_DNA"/>
</dbReference>
<accession>A0A9P8PYQ9</accession>
<dbReference type="OrthoDB" id="4038251at2759"/>
<feature type="transmembrane region" description="Helical" evidence="1">
    <location>
        <begin position="29"/>
        <end position="51"/>
    </location>
</feature>
<proteinExistence type="predicted"/>
<keyword evidence="3" id="KW-1185">Reference proteome</keyword>
<protein>
    <submittedName>
        <fullName evidence="2">Uncharacterized protein</fullName>
    </submittedName>
</protein>
<keyword evidence="1" id="KW-0472">Membrane</keyword>
<dbReference type="Proteomes" id="UP000769528">
    <property type="component" value="Unassembled WGS sequence"/>
</dbReference>
<evidence type="ECO:0000256" key="1">
    <source>
        <dbReference type="SAM" id="Phobius"/>
    </source>
</evidence>
<organism evidence="2 3">
    <name type="scientific">Wickerhamomyces mucosus</name>
    <dbReference type="NCBI Taxonomy" id="1378264"/>
    <lineage>
        <taxon>Eukaryota</taxon>
        <taxon>Fungi</taxon>
        <taxon>Dikarya</taxon>
        <taxon>Ascomycota</taxon>
        <taxon>Saccharomycotina</taxon>
        <taxon>Saccharomycetes</taxon>
        <taxon>Phaffomycetales</taxon>
        <taxon>Wickerhamomycetaceae</taxon>
        <taxon>Wickerhamomyces</taxon>
    </lineage>
</organism>
<dbReference type="Pfam" id="PF17276">
    <property type="entry name" value="DUF5341"/>
    <property type="match status" value="1"/>
</dbReference>
<reference evidence="2" key="2">
    <citation type="submission" date="2021-01" db="EMBL/GenBank/DDBJ databases">
        <authorList>
            <person name="Schikora-Tamarit M.A."/>
        </authorList>
    </citation>
    <scope>NUCLEOTIDE SEQUENCE</scope>
    <source>
        <strain evidence="2">CBS6341</strain>
    </source>
</reference>
<keyword evidence="1" id="KW-0812">Transmembrane</keyword>
<feature type="transmembrane region" description="Helical" evidence="1">
    <location>
        <begin position="63"/>
        <end position="86"/>
    </location>
</feature>
<dbReference type="InterPro" id="IPR035237">
    <property type="entry name" value="DUF5341"/>
</dbReference>
<reference evidence="2" key="1">
    <citation type="journal article" date="2021" name="Open Biol.">
        <title>Shared evolutionary footprints suggest mitochondrial oxidative damage underlies multiple complex I losses in fungi.</title>
        <authorList>
            <person name="Schikora-Tamarit M.A."/>
            <person name="Marcet-Houben M."/>
            <person name="Nosek J."/>
            <person name="Gabaldon T."/>
        </authorList>
    </citation>
    <scope>NUCLEOTIDE SEQUENCE</scope>
    <source>
        <strain evidence="2">CBS6341</strain>
    </source>
</reference>
<comment type="caution">
    <text evidence="2">The sequence shown here is derived from an EMBL/GenBank/DDBJ whole genome shotgun (WGS) entry which is preliminary data.</text>
</comment>
<sequence length="310" mass="33569">MNQINKQLVLNEPNSALIVYEDLEKRNKWLWASLAVGGLVLALAAGLAPVWAPAWVSGLFGKVIVSLVLAASTAIGVTGTVGAVAWNKRDGNTYYSHGDYISTNAVGEHLYFYDVSTVHGAIVHDTIRNFNNFTYTAFTVGNNSIDAADGLIAKSDLGNHLIRSTPDIALSNVIADIALQHETQCIGECALEALYGGKNSTLKKRTSYYKVNWASYNYDVWSNSDAENETDNPDVSYSEVESNLNQQYKDQGDPDTWKYCMCVDGSYTGAYDSLGNEVGLVGELYTNTYGGIDGYCDTSTCGAQCSDDGC</sequence>
<gene>
    <name evidence="2" type="ORF">WICMUC_000765</name>
</gene>
<evidence type="ECO:0000313" key="3">
    <source>
        <dbReference type="Proteomes" id="UP000769528"/>
    </source>
</evidence>
<evidence type="ECO:0000313" key="2">
    <source>
        <dbReference type="EMBL" id="KAH3679734.1"/>
    </source>
</evidence>
<keyword evidence="1" id="KW-1133">Transmembrane helix</keyword>
<dbReference type="AlphaFoldDB" id="A0A9P8PYQ9"/>
<name>A0A9P8PYQ9_9ASCO</name>